<name>A0A9Q8LJG7_PASFU</name>
<dbReference type="RefSeq" id="XP_047762894.1">
    <property type="nucleotide sequence ID" value="XM_047906212.1"/>
</dbReference>
<dbReference type="EMBL" id="CP090168">
    <property type="protein sequence ID" value="UJO18528.1"/>
    <property type="molecule type" value="Genomic_DNA"/>
</dbReference>
<evidence type="ECO:0000313" key="2">
    <source>
        <dbReference type="EMBL" id="UJO18528.1"/>
    </source>
</evidence>
<dbReference type="AlphaFoldDB" id="A0A9Q8LJG7"/>
<dbReference type="KEGG" id="ffu:CLAFUR5_07064"/>
<sequence>MTYDDSNEEGTTNNQYIPIKPQIQCRKPWPRRAKGIWELLCIVLPVMMIAEVFVPGGGGAFVATHILFCIIGGTGLLFFIFADPTTGIPKKLHLRRLPDDGGDGSSLVEVVRMRPLLGWKRCEMIGGREPPKRAGIADCDGAYVVYRWRSWVGRIRWERALFVVGDGEAEDCTAAVMTRNGVPVTRLQWHRGE</sequence>
<accession>A0A9Q8LJG7</accession>
<proteinExistence type="predicted"/>
<feature type="transmembrane region" description="Helical" evidence="1">
    <location>
        <begin position="36"/>
        <end position="54"/>
    </location>
</feature>
<protein>
    <submittedName>
        <fullName evidence="2">Uncharacterized protein</fullName>
    </submittedName>
</protein>
<evidence type="ECO:0000313" key="3">
    <source>
        <dbReference type="Proteomes" id="UP000756132"/>
    </source>
</evidence>
<keyword evidence="1" id="KW-0472">Membrane</keyword>
<reference evidence="2" key="1">
    <citation type="submission" date="2021-12" db="EMBL/GenBank/DDBJ databases">
        <authorList>
            <person name="Zaccaron A."/>
            <person name="Stergiopoulos I."/>
        </authorList>
    </citation>
    <scope>NUCLEOTIDE SEQUENCE</scope>
    <source>
        <strain evidence="2">Race5_Kim</strain>
    </source>
</reference>
<gene>
    <name evidence="2" type="ORF">CLAFUR5_07064</name>
</gene>
<keyword evidence="1" id="KW-0812">Transmembrane</keyword>
<organism evidence="2 3">
    <name type="scientific">Passalora fulva</name>
    <name type="common">Tomato leaf mold</name>
    <name type="synonym">Cladosporium fulvum</name>
    <dbReference type="NCBI Taxonomy" id="5499"/>
    <lineage>
        <taxon>Eukaryota</taxon>
        <taxon>Fungi</taxon>
        <taxon>Dikarya</taxon>
        <taxon>Ascomycota</taxon>
        <taxon>Pezizomycotina</taxon>
        <taxon>Dothideomycetes</taxon>
        <taxon>Dothideomycetidae</taxon>
        <taxon>Mycosphaerellales</taxon>
        <taxon>Mycosphaerellaceae</taxon>
        <taxon>Fulvia</taxon>
    </lineage>
</organism>
<keyword evidence="1" id="KW-1133">Transmembrane helix</keyword>
<keyword evidence="3" id="KW-1185">Reference proteome</keyword>
<feature type="transmembrane region" description="Helical" evidence="1">
    <location>
        <begin position="60"/>
        <end position="82"/>
    </location>
</feature>
<reference evidence="2" key="2">
    <citation type="journal article" date="2022" name="Microb. Genom.">
        <title>A chromosome-scale genome assembly of the tomato pathogen Cladosporium fulvum reveals a compartmentalized genome architecture and the presence of a dispensable chromosome.</title>
        <authorList>
            <person name="Zaccaron A.Z."/>
            <person name="Chen L.H."/>
            <person name="Samaras A."/>
            <person name="Stergiopoulos I."/>
        </authorList>
    </citation>
    <scope>NUCLEOTIDE SEQUENCE</scope>
    <source>
        <strain evidence="2">Race5_Kim</strain>
    </source>
</reference>
<evidence type="ECO:0000256" key="1">
    <source>
        <dbReference type="SAM" id="Phobius"/>
    </source>
</evidence>
<dbReference type="GeneID" id="71986942"/>
<dbReference type="Proteomes" id="UP000756132">
    <property type="component" value="Chromosome 6"/>
</dbReference>